<dbReference type="EMBL" id="JZEY01000061">
    <property type="protein sequence ID" value="KKB07274.1"/>
    <property type="molecule type" value="Genomic_DNA"/>
</dbReference>
<organism evidence="1 2">
    <name type="scientific">Devosia chinhatensis</name>
    <dbReference type="NCBI Taxonomy" id="429727"/>
    <lineage>
        <taxon>Bacteria</taxon>
        <taxon>Pseudomonadati</taxon>
        <taxon>Pseudomonadota</taxon>
        <taxon>Alphaproteobacteria</taxon>
        <taxon>Hyphomicrobiales</taxon>
        <taxon>Devosiaceae</taxon>
        <taxon>Devosia</taxon>
    </lineage>
</organism>
<dbReference type="PATRIC" id="fig|429727.3.peg.2213"/>
<dbReference type="STRING" id="429727.VE26_10750"/>
<evidence type="ECO:0000313" key="1">
    <source>
        <dbReference type="EMBL" id="KKB07274.1"/>
    </source>
</evidence>
<proteinExistence type="predicted"/>
<sequence length="71" mass="7647">MVPALSATLFGMHEACPFQHAEMLHDGAAIQIREHRNKGASGLGGLLKMIEKAAAHAVAQRLENEVVFIVI</sequence>
<reference evidence="1 2" key="1">
    <citation type="submission" date="2015-03" db="EMBL/GenBank/DDBJ databases">
        <authorList>
            <person name="Hassan Y."/>
            <person name="Lepp D."/>
            <person name="Li X.-Z."/>
            <person name="Zhou T."/>
        </authorList>
    </citation>
    <scope>NUCLEOTIDE SEQUENCE [LARGE SCALE GENOMIC DNA]</scope>
    <source>
        <strain evidence="1 2">IPL18</strain>
    </source>
</reference>
<keyword evidence="2" id="KW-1185">Reference proteome</keyword>
<accession>A0A0F5FED3</accession>
<name>A0A0F5FED3_9HYPH</name>
<dbReference type="Proteomes" id="UP000033649">
    <property type="component" value="Unassembled WGS sequence"/>
</dbReference>
<gene>
    <name evidence="1" type="ORF">VE26_10750</name>
</gene>
<evidence type="ECO:0000313" key="2">
    <source>
        <dbReference type="Proteomes" id="UP000033649"/>
    </source>
</evidence>
<protein>
    <submittedName>
        <fullName evidence="1">Uncharacterized protein</fullName>
    </submittedName>
</protein>
<dbReference type="AlphaFoldDB" id="A0A0F5FED3"/>
<comment type="caution">
    <text evidence="1">The sequence shown here is derived from an EMBL/GenBank/DDBJ whole genome shotgun (WGS) entry which is preliminary data.</text>
</comment>